<gene>
    <name evidence="3" type="ORF">C3E78_15360</name>
</gene>
<dbReference type="KEGG" id="aez:C3E78_15360"/>
<evidence type="ECO:0000256" key="2">
    <source>
        <dbReference type="SAM" id="Phobius"/>
    </source>
</evidence>
<evidence type="ECO:0000256" key="1">
    <source>
        <dbReference type="SAM" id="MobiDB-lite"/>
    </source>
</evidence>
<name>A0A2S0WQE6_9ACTN</name>
<organism evidence="3 4">
    <name type="scientific">Aeromicrobium chenweiae</name>
    <dbReference type="NCBI Taxonomy" id="2079793"/>
    <lineage>
        <taxon>Bacteria</taxon>
        <taxon>Bacillati</taxon>
        <taxon>Actinomycetota</taxon>
        <taxon>Actinomycetes</taxon>
        <taxon>Propionibacteriales</taxon>
        <taxon>Nocardioidaceae</taxon>
        <taxon>Aeromicrobium</taxon>
    </lineage>
</organism>
<feature type="transmembrane region" description="Helical" evidence="2">
    <location>
        <begin position="27"/>
        <end position="48"/>
    </location>
</feature>
<evidence type="ECO:0000313" key="4">
    <source>
        <dbReference type="Proteomes" id="UP000244384"/>
    </source>
</evidence>
<dbReference type="EMBL" id="CP026952">
    <property type="protein sequence ID" value="AWB93478.1"/>
    <property type="molecule type" value="Genomic_DNA"/>
</dbReference>
<feature type="transmembrane region" description="Helical" evidence="2">
    <location>
        <begin position="60"/>
        <end position="79"/>
    </location>
</feature>
<keyword evidence="2" id="KW-1133">Transmembrane helix</keyword>
<dbReference type="OrthoDB" id="5182617at2"/>
<protein>
    <submittedName>
        <fullName evidence="3">Uncharacterized protein</fullName>
    </submittedName>
</protein>
<dbReference type="Proteomes" id="UP000244384">
    <property type="component" value="Chromosome"/>
</dbReference>
<feature type="region of interest" description="Disordered" evidence="1">
    <location>
        <begin position="1"/>
        <end position="20"/>
    </location>
</feature>
<keyword evidence="2" id="KW-0472">Membrane</keyword>
<keyword evidence="4" id="KW-1185">Reference proteome</keyword>
<proteinExistence type="predicted"/>
<accession>A0A5F2EYI6</accession>
<evidence type="ECO:0000313" key="3">
    <source>
        <dbReference type="EMBL" id="AWB93478.1"/>
    </source>
</evidence>
<feature type="compositionally biased region" description="Polar residues" evidence="1">
    <location>
        <begin position="1"/>
        <end position="10"/>
    </location>
</feature>
<reference evidence="4" key="1">
    <citation type="submission" date="2018-01" db="EMBL/GenBank/DDBJ databases">
        <authorList>
            <person name="Li J."/>
        </authorList>
    </citation>
    <scope>NUCLEOTIDE SEQUENCE [LARGE SCALE GENOMIC DNA]</scope>
    <source>
        <strain evidence="4">592</strain>
    </source>
</reference>
<accession>A0A2S0WQE6</accession>
<keyword evidence="2" id="KW-0812">Transmembrane</keyword>
<dbReference type="AlphaFoldDB" id="A0A2S0WQE6"/>
<feature type="transmembrane region" description="Helical" evidence="2">
    <location>
        <begin position="91"/>
        <end position="111"/>
    </location>
</feature>
<sequence length="172" mass="18173">MSNHGNTAQPNRPAHTYDPHRADPKGAYIATAGVVIFVVATFLAWIATDDKSFSGYEADTVIPFTAYLGLGFAAALLYAAKRATRRQHRGLSLASMAAGVAATGLALSYLIEVPGGAERKAGFDTEIGVYVGLVGALIWAVGSFLLAMQPEGDIEHREDGDHRTDHATNTGN</sequence>
<feature type="transmembrane region" description="Helical" evidence="2">
    <location>
        <begin position="127"/>
        <end position="147"/>
    </location>
</feature>
<dbReference type="RefSeq" id="WP_108579876.1">
    <property type="nucleotide sequence ID" value="NZ_CP026952.1"/>
</dbReference>